<gene>
    <name evidence="2" type="ORF">OBBRIDRAFT_159856</name>
</gene>
<feature type="region of interest" description="Disordered" evidence="1">
    <location>
        <begin position="95"/>
        <end position="121"/>
    </location>
</feature>
<evidence type="ECO:0000313" key="3">
    <source>
        <dbReference type="Proteomes" id="UP000250043"/>
    </source>
</evidence>
<dbReference type="EMBL" id="KV722487">
    <property type="protein sequence ID" value="OCH87391.1"/>
    <property type="molecule type" value="Genomic_DNA"/>
</dbReference>
<dbReference type="AlphaFoldDB" id="A0A8E2AMH9"/>
<evidence type="ECO:0000313" key="2">
    <source>
        <dbReference type="EMBL" id="OCH87391.1"/>
    </source>
</evidence>
<protein>
    <submittedName>
        <fullName evidence="2">Uncharacterized protein</fullName>
    </submittedName>
</protein>
<sequence length="210" mass="23448">MSRNPICSRVKYNVVTYEVIIEYLPASQLINEANQRVHQSLSAASHPTAQIRPEPGIYLRSLGRHPLLLYCRIRPIFLLIQAVAPLHVSSEIAAVSRGTPSPRRPSSPRGDASDYGSLKRRRLGAQRRAQRSAASTYQTLSTAQQRLLGCRLCRAFSAVTSVAMTNAEYVTRQEGRCLRNPRRGKLGATRLQRASLQWRSGPRDRSGVRS</sequence>
<organism evidence="2 3">
    <name type="scientific">Obba rivulosa</name>
    <dbReference type="NCBI Taxonomy" id="1052685"/>
    <lineage>
        <taxon>Eukaryota</taxon>
        <taxon>Fungi</taxon>
        <taxon>Dikarya</taxon>
        <taxon>Basidiomycota</taxon>
        <taxon>Agaricomycotina</taxon>
        <taxon>Agaricomycetes</taxon>
        <taxon>Polyporales</taxon>
        <taxon>Gelatoporiaceae</taxon>
        <taxon>Obba</taxon>
    </lineage>
</organism>
<keyword evidence="3" id="KW-1185">Reference proteome</keyword>
<dbReference type="Proteomes" id="UP000250043">
    <property type="component" value="Unassembled WGS sequence"/>
</dbReference>
<evidence type="ECO:0000256" key="1">
    <source>
        <dbReference type="SAM" id="MobiDB-lite"/>
    </source>
</evidence>
<name>A0A8E2AMH9_9APHY</name>
<proteinExistence type="predicted"/>
<reference evidence="2 3" key="1">
    <citation type="submission" date="2016-07" db="EMBL/GenBank/DDBJ databases">
        <title>Draft genome of the white-rot fungus Obba rivulosa 3A-2.</title>
        <authorList>
            <consortium name="DOE Joint Genome Institute"/>
            <person name="Miettinen O."/>
            <person name="Riley R."/>
            <person name="Acob R."/>
            <person name="Barry K."/>
            <person name="Cullen D."/>
            <person name="De Vries R."/>
            <person name="Hainaut M."/>
            <person name="Hatakka A."/>
            <person name="Henrissat B."/>
            <person name="Hilden K."/>
            <person name="Kuo R."/>
            <person name="Labutti K."/>
            <person name="Lipzen A."/>
            <person name="Makela M.R."/>
            <person name="Sandor L."/>
            <person name="Spatafora J.W."/>
            <person name="Grigoriev I.V."/>
            <person name="Hibbett D.S."/>
        </authorList>
    </citation>
    <scope>NUCLEOTIDE SEQUENCE [LARGE SCALE GENOMIC DNA]</scope>
    <source>
        <strain evidence="2 3">3A-2</strain>
    </source>
</reference>
<accession>A0A8E2AMH9</accession>